<dbReference type="Pfam" id="PF07683">
    <property type="entry name" value="CobW_C"/>
    <property type="match status" value="1"/>
</dbReference>
<organism evidence="9 10">
    <name type="scientific">Cyanobium gracile UHCC 0281</name>
    <dbReference type="NCBI Taxonomy" id="3110309"/>
    <lineage>
        <taxon>Bacteria</taxon>
        <taxon>Bacillati</taxon>
        <taxon>Cyanobacteriota</taxon>
        <taxon>Cyanophyceae</taxon>
        <taxon>Synechococcales</taxon>
        <taxon>Prochlorococcaceae</taxon>
        <taxon>Cyanobium</taxon>
    </lineage>
</organism>
<dbReference type="InterPro" id="IPR003495">
    <property type="entry name" value="CobW/HypB/UreG_nucleotide-bd"/>
</dbReference>
<evidence type="ECO:0000259" key="7">
    <source>
        <dbReference type="Pfam" id="PF02492"/>
    </source>
</evidence>
<dbReference type="RefSeq" id="WP_323355191.1">
    <property type="nucleotide sequence ID" value="NZ_JAYGHY010000001.1"/>
</dbReference>
<gene>
    <name evidence="9" type="primary">cobW</name>
    <name evidence="9" type="ORF">VB739_00505</name>
</gene>
<dbReference type="Proteomes" id="UP001302329">
    <property type="component" value="Unassembled WGS sequence"/>
</dbReference>
<evidence type="ECO:0000256" key="2">
    <source>
        <dbReference type="ARBA" id="ARBA00022801"/>
    </source>
</evidence>
<evidence type="ECO:0000313" key="9">
    <source>
        <dbReference type="EMBL" id="MEA5441029.1"/>
    </source>
</evidence>
<dbReference type="Gene3D" id="3.30.1220.10">
    <property type="entry name" value="CobW-like, C-terminal domain"/>
    <property type="match status" value="1"/>
</dbReference>
<evidence type="ECO:0000259" key="8">
    <source>
        <dbReference type="Pfam" id="PF07683"/>
    </source>
</evidence>
<evidence type="ECO:0000256" key="4">
    <source>
        <dbReference type="ARBA" id="ARBA00034320"/>
    </source>
</evidence>
<dbReference type="InterPro" id="IPR011629">
    <property type="entry name" value="CobW-like_C"/>
</dbReference>
<proteinExistence type="inferred from homology"/>
<dbReference type="Pfam" id="PF02492">
    <property type="entry name" value="cobW"/>
    <property type="match status" value="1"/>
</dbReference>
<keyword evidence="2" id="KW-0378">Hydrolase</keyword>
<accession>A0ABU5SR95</accession>
<dbReference type="InterPro" id="IPR051316">
    <property type="entry name" value="Zinc-reg_GTPase_activator"/>
</dbReference>
<keyword evidence="3" id="KW-0143">Chaperone</keyword>
<dbReference type="Gene3D" id="3.40.50.300">
    <property type="entry name" value="P-loop containing nucleotide triphosphate hydrolases"/>
    <property type="match status" value="1"/>
</dbReference>
<dbReference type="EMBL" id="JAYGHY010000001">
    <property type="protein sequence ID" value="MEA5441029.1"/>
    <property type="molecule type" value="Genomic_DNA"/>
</dbReference>
<reference evidence="9 10" key="1">
    <citation type="submission" date="2023-12" db="EMBL/GenBank/DDBJ databases">
        <title>Baltic Sea Cyanobacteria.</title>
        <authorList>
            <person name="Delbaje E."/>
            <person name="Fewer D.P."/>
            <person name="Shishido T.K."/>
        </authorList>
    </citation>
    <scope>NUCLEOTIDE SEQUENCE [LARGE SCALE GENOMIC DNA]</scope>
    <source>
        <strain evidence="9 10">UHCC 0281</strain>
    </source>
</reference>
<dbReference type="CDD" id="cd03112">
    <property type="entry name" value="CobW-like"/>
    <property type="match status" value="1"/>
</dbReference>
<evidence type="ECO:0000256" key="3">
    <source>
        <dbReference type="ARBA" id="ARBA00023186"/>
    </source>
</evidence>
<name>A0ABU5SR95_9CYAN</name>
<keyword evidence="1" id="KW-0547">Nucleotide-binding</keyword>
<feature type="region of interest" description="Disordered" evidence="6">
    <location>
        <begin position="225"/>
        <end position="254"/>
    </location>
</feature>
<dbReference type="SUPFAM" id="SSF90002">
    <property type="entry name" value="Hypothetical protein YjiA, C-terminal domain"/>
    <property type="match status" value="1"/>
</dbReference>
<sequence length="362" mass="39161">MTATRSRRLPVTVVTGFLGAGKTTLLRHLLLESGLRLAVLVNEFGEVGIDGDLIASCGFCPEEELDDRLVELANGCLCCTVQDEFLPTMTRLLERADRLDGIVVETSGLALPEPLVAAFGWPEIRSRTRVHGVVTVVDGEALAAGHVVGDAAAVDAQRQADPSLDHISAIEDLFADQLGAADLVLVSRADRLEPEAFERVKTSLAAGLRPGTVVLPMARGRLDPSLVLDGPGREEADEHHDHHDHDHDHDHHDHAHVAMESLLLRRSGRWERAALEAALQRLLIEHPVVRLKGRLRQGGKRLPLQIQGVGRRLECWYEERSPAPADEAPAGAPGEQDADGLELVVLATTGAAGPLRQALDRL</sequence>
<keyword evidence="10" id="KW-1185">Reference proteome</keyword>
<comment type="similarity">
    <text evidence="4">Belongs to the SIMIBI class G3E GTPase family. ZNG1 subfamily.</text>
</comment>
<protein>
    <submittedName>
        <fullName evidence="9">Cobalamin biosynthesis protein CobW</fullName>
    </submittedName>
</protein>
<comment type="caution">
    <text evidence="9">The sequence shown here is derived from an EMBL/GenBank/DDBJ whole genome shotgun (WGS) entry which is preliminary data.</text>
</comment>
<feature type="compositionally biased region" description="Basic and acidic residues" evidence="6">
    <location>
        <begin position="231"/>
        <end position="254"/>
    </location>
</feature>
<comment type="catalytic activity">
    <reaction evidence="5">
        <text>GTP + H2O = GDP + phosphate + H(+)</text>
        <dbReference type="Rhea" id="RHEA:19669"/>
        <dbReference type="ChEBI" id="CHEBI:15377"/>
        <dbReference type="ChEBI" id="CHEBI:15378"/>
        <dbReference type="ChEBI" id="CHEBI:37565"/>
        <dbReference type="ChEBI" id="CHEBI:43474"/>
        <dbReference type="ChEBI" id="CHEBI:58189"/>
    </reaction>
    <physiologicalReaction direction="left-to-right" evidence="5">
        <dbReference type="Rhea" id="RHEA:19670"/>
    </physiologicalReaction>
</comment>
<dbReference type="SUPFAM" id="SSF52540">
    <property type="entry name" value="P-loop containing nucleoside triphosphate hydrolases"/>
    <property type="match status" value="1"/>
</dbReference>
<evidence type="ECO:0000313" key="10">
    <source>
        <dbReference type="Proteomes" id="UP001302329"/>
    </source>
</evidence>
<evidence type="ECO:0000256" key="6">
    <source>
        <dbReference type="SAM" id="MobiDB-lite"/>
    </source>
</evidence>
<dbReference type="NCBIfam" id="TIGR02475">
    <property type="entry name" value="CobW"/>
    <property type="match status" value="1"/>
</dbReference>
<dbReference type="InterPro" id="IPR027417">
    <property type="entry name" value="P-loop_NTPase"/>
</dbReference>
<dbReference type="InterPro" id="IPR036627">
    <property type="entry name" value="CobW-likC_sf"/>
</dbReference>
<evidence type="ECO:0000256" key="1">
    <source>
        <dbReference type="ARBA" id="ARBA00022741"/>
    </source>
</evidence>
<feature type="domain" description="CobW C-terminal" evidence="8">
    <location>
        <begin position="260"/>
        <end position="360"/>
    </location>
</feature>
<feature type="domain" description="CobW/HypB/UreG nucleotide-binding" evidence="7">
    <location>
        <begin position="10"/>
        <end position="204"/>
    </location>
</feature>
<dbReference type="InterPro" id="IPR012824">
    <property type="entry name" value="CobW"/>
</dbReference>
<dbReference type="PANTHER" id="PTHR13748:SF62">
    <property type="entry name" value="COBW DOMAIN-CONTAINING PROTEIN"/>
    <property type="match status" value="1"/>
</dbReference>
<dbReference type="PANTHER" id="PTHR13748">
    <property type="entry name" value="COBW-RELATED"/>
    <property type="match status" value="1"/>
</dbReference>
<evidence type="ECO:0000256" key="5">
    <source>
        <dbReference type="ARBA" id="ARBA00049117"/>
    </source>
</evidence>